<comment type="caution">
    <text evidence="11">The sequence shown here is derived from an EMBL/GenBank/DDBJ whole genome shotgun (WGS) entry which is preliminary data.</text>
</comment>
<dbReference type="PROSITE" id="PS50943">
    <property type="entry name" value="HTH_CROC1"/>
    <property type="match status" value="1"/>
</dbReference>
<dbReference type="GO" id="GO:0009094">
    <property type="term" value="P:L-phenylalanine biosynthetic process"/>
    <property type="evidence" value="ECO:0007669"/>
    <property type="project" value="UniProtKB-UniPathway"/>
</dbReference>
<dbReference type="SUPFAM" id="SSF53850">
    <property type="entry name" value="Periplasmic binding protein-like II"/>
    <property type="match status" value="1"/>
</dbReference>
<evidence type="ECO:0000313" key="12">
    <source>
        <dbReference type="Proteomes" id="UP000287447"/>
    </source>
</evidence>
<evidence type="ECO:0000259" key="10">
    <source>
        <dbReference type="PROSITE" id="PS51671"/>
    </source>
</evidence>
<dbReference type="Gene3D" id="3.40.190.10">
    <property type="entry name" value="Periplasmic binding protein-like II"/>
    <property type="match status" value="2"/>
</dbReference>
<dbReference type="GO" id="GO:0003677">
    <property type="term" value="F:DNA binding"/>
    <property type="evidence" value="ECO:0007669"/>
    <property type="project" value="InterPro"/>
</dbReference>
<evidence type="ECO:0000259" key="9">
    <source>
        <dbReference type="PROSITE" id="PS51171"/>
    </source>
</evidence>
<accession>A0A3S3UP59</accession>
<keyword evidence="3" id="KW-0028">Amino-acid biosynthesis</keyword>
<dbReference type="PANTHER" id="PTHR21022:SF19">
    <property type="entry name" value="PREPHENATE DEHYDRATASE-RELATED"/>
    <property type="match status" value="1"/>
</dbReference>
<keyword evidence="12" id="KW-1185">Reference proteome</keyword>
<evidence type="ECO:0000256" key="3">
    <source>
        <dbReference type="ARBA" id="ARBA00022605"/>
    </source>
</evidence>
<keyword evidence="6 11" id="KW-0456">Lyase</keyword>
<dbReference type="InterPro" id="IPR010982">
    <property type="entry name" value="Lambda_DNA-bd_dom_sf"/>
</dbReference>
<gene>
    <name evidence="11" type="ORF">EOI86_15365</name>
</gene>
<dbReference type="Pfam" id="PF01381">
    <property type="entry name" value="HTH_3"/>
    <property type="match status" value="1"/>
</dbReference>
<dbReference type="EMBL" id="SADE01000002">
    <property type="protein sequence ID" value="RVU36565.1"/>
    <property type="molecule type" value="Genomic_DNA"/>
</dbReference>
<dbReference type="CDD" id="cd04905">
    <property type="entry name" value="ACT_CM-PDT"/>
    <property type="match status" value="1"/>
</dbReference>
<evidence type="ECO:0000256" key="1">
    <source>
        <dbReference type="ARBA" id="ARBA00004741"/>
    </source>
</evidence>
<dbReference type="Gene3D" id="3.30.70.260">
    <property type="match status" value="1"/>
</dbReference>
<dbReference type="InterPro" id="IPR045865">
    <property type="entry name" value="ACT-like_dom_sf"/>
</dbReference>
<evidence type="ECO:0000256" key="2">
    <source>
        <dbReference type="ARBA" id="ARBA00013147"/>
    </source>
</evidence>
<dbReference type="SMART" id="SM00530">
    <property type="entry name" value="HTH_XRE"/>
    <property type="match status" value="1"/>
</dbReference>
<dbReference type="CDD" id="cd00093">
    <property type="entry name" value="HTH_XRE"/>
    <property type="match status" value="1"/>
</dbReference>
<dbReference type="InterPro" id="IPR001387">
    <property type="entry name" value="Cro/C1-type_HTH"/>
</dbReference>
<evidence type="ECO:0000256" key="5">
    <source>
        <dbReference type="ARBA" id="ARBA00023222"/>
    </source>
</evidence>
<reference evidence="12" key="1">
    <citation type="submission" date="2019-01" db="EMBL/GenBank/DDBJ databases">
        <title>Gri0909 isolated from a small marine red alga.</title>
        <authorList>
            <person name="Kim J."/>
            <person name="Jeong S.E."/>
            <person name="Jeon C.O."/>
        </authorList>
    </citation>
    <scope>NUCLEOTIDE SEQUENCE [LARGE SCALE GENOMIC DNA]</scope>
    <source>
        <strain evidence="12">Gri0909</strain>
    </source>
</reference>
<comment type="pathway">
    <text evidence="1">Amino-acid biosynthesis; L-phenylalanine biosynthesis; phenylpyruvate from prephenate: step 1/1.</text>
</comment>
<feature type="domain" description="ACT" evidence="10">
    <location>
        <begin position="294"/>
        <end position="371"/>
    </location>
</feature>
<organism evidence="11 12">
    <name type="scientific">Hwanghaeella grinnelliae</name>
    <dbReference type="NCBI Taxonomy" id="2500179"/>
    <lineage>
        <taxon>Bacteria</taxon>
        <taxon>Pseudomonadati</taxon>
        <taxon>Pseudomonadota</taxon>
        <taxon>Alphaproteobacteria</taxon>
        <taxon>Rhodospirillales</taxon>
        <taxon>Rhodospirillaceae</taxon>
        <taxon>Hwanghaeella</taxon>
    </lineage>
</organism>
<keyword evidence="4" id="KW-0057">Aromatic amino acid biosynthesis</keyword>
<dbReference type="Gene3D" id="1.10.260.40">
    <property type="entry name" value="lambda repressor-like DNA-binding domains"/>
    <property type="match status" value="1"/>
</dbReference>
<dbReference type="Proteomes" id="UP000287447">
    <property type="component" value="Unassembled WGS sequence"/>
</dbReference>
<dbReference type="PROSITE" id="PS51671">
    <property type="entry name" value="ACT"/>
    <property type="match status" value="1"/>
</dbReference>
<name>A0A3S3UP59_9PROT</name>
<dbReference type="Pfam" id="PF00800">
    <property type="entry name" value="PDT"/>
    <property type="match status" value="1"/>
</dbReference>
<dbReference type="SUPFAM" id="SSF47413">
    <property type="entry name" value="lambda repressor-like DNA-binding domains"/>
    <property type="match status" value="1"/>
</dbReference>
<comment type="catalytic activity">
    <reaction evidence="7">
        <text>prephenate + H(+) = 3-phenylpyruvate + CO2 + H2O</text>
        <dbReference type="Rhea" id="RHEA:21648"/>
        <dbReference type="ChEBI" id="CHEBI:15377"/>
        <dbReference type="ChEBI" id="CHEBI:15378"/>
        <dbReference type="ChEBI" id="CHEBI:16526"/>
        <dbReference type="ChEBI" id="CHEBI:18005"/>
        <dbReference type="ChEBI" id="CHEBI:29934"/>
        <dbReference type="EC" id="4.2.1.51"/>
    </reaction>
</comment>
<dbReference type="SUPFAM" id="SSF55021">
    <property type="entry name" value="ACT-like"/>
    <property type="match status" value="1"/>
</dbReference>
<keyword evidence="5" id="KW-0584">Phenylalanine biosynthesis</keyword>
<dbReference type="PANTHER" id="PTHR21022">
    <property type="entry name" value="PREPHENATE DEHYDRATASE P PROTEIN"/>
    <property type="match status" value="1"/>
</dbReference>
<evidence type="ECO:0000256" key="7">
    <source>
        <dbReference type="ARBA" id="ARBA00047848"/>
    </source>
</evidence>
<dbReference type="UniPathway" id="UPA00121">
    <property type="reaction ID" value="UER00345"/>
</dbReference>
<dbReference type="InterPro" id="IPR002912">
    <property type="entry name" value="ACT_dom"/>
</dbReference>
<evidence type="ECO:0000259" key="8">
    <source>
        <dbReference type="PROSITE" id="PS50943"/>
    </source>
</evidence>
<protein>
    <recommendedName>
        <fullName evidence="2">prephenate dehydratase</fullName>
        <ecNumber evidence="2">4.2.1.51</ecNumber>
    </recommendedName>
</protein>
<dbReference type="PROSITE" id="PS00857">
    <property type="entry name" value="PREPHENATE_DEHYDR_1"/>
    <property type="match status" value="1"/>
</dbReference>
<dbReference type="AlphaFoldDB" id="A0A3S3UP59"/>
<dbReference type="GO" id="GO:0005737">
    <property type="term" value="C:cytoplasm"/>
    <property type="evidence" value="ECO:0007669"/>
    <property type="project" value="TreeGrafter"/>
</dbReference>
<dbReference type="InterPro" id="IPR001086">
    <property type="entry name" value="Preph_deHydtase"/>
</dbReference>
<dbReference type="EC" id="4.2.1.51" evidence="2"/>
<evidence type="ECO:0000256" key="6">
    <source>
        <dbReference type="ARBA" id="ARBA00023239"/>
    </source>
</evidence>
<proteinExistence type="predicted"/>
<dbReference type="NCBIfam" id="NF008866">
    <property type="entry name" value="PRK11899.1"/>
    <property type="match status" value="1"/>
</dbReference>
<dbReference type="PROSITE" id="PS51171">
    <property type="entry name" value="PREPHENATE_DEHYDR_3"/>
    <property type="match status" value="1"/>
</dbReference>
<feature type="domain" description="Prephenate dehydratase" evidence="9">
    <location>
        <begin position="104"/>
        <end position="279"/>
    </location>
</feature>
<evidence type="ECO:0000313" key="11">
    <source>
        <dbReference type="EMBL" id="RVU36565.1"/>
    </source>
</evidence>
<dbReference type="InterPro" id="IPR018528">
    <property type="entry name" value="Preph_deHydtase_CS"/>
</dbReference>
<evidence type="ECO:0000256" key="4">
    <source>
        <dbReference type="ARBA" id="ARBA00023141"/>
    </source>
</evidence>
<feature type="domain" description="HTH cro/C1-type" evidence="8">
    <location>
        <begin position="9"/>
        <end position="63"/>
    </location>
</feature>
<dbReference type="GO" id="GO:0004664">
    <property type="term" value="F:prephenate dehydratase activity"/>
    <property type="evidence" value="ECO:0007669"/>
    <property type="project" value="UniProtKB-EC"/>
</dbReference>
<dbReference type="CDD" id="cd13631">
    <property type="entry name" value="PBP2_Ct-PDT_like"/>
    <property type="match status" value="1"/>
</dbReference>
<sequence length="379" mass="41468">MLETMSDRIRQARISAGLTQTELAGRLGVTQSTVNRWEGGRHDPSREMATRIAEALDVTTQWLEMGEGDPGERPPTGAAGGVEHRKPKTADLFSPLLRYVDNPVIAYQGVPGAYSHLSCTEAFPTLKPLSCPSFEDAFAAVETGRAGLAMIPIENSLGGRVADIHHLLPESSLYIVGEHFQPVHHNLLAPKGATLEGIKEARSHPQALAQCRETLRELKIKPASRADTAGSAAEVAELGDPTIAAVASSLAAESYDLDVLRSRIEDRIGNVTRFVIMSRTRIEPDPLDGPSMTSFVFTVRSVPASLYKSMGGFATNGVNMIKLESYISVADYSIARFYAEIEGHPAERHVDRAMEELQYFTTRVKMLGTYKQNPFRFLD</sequence>